<dbReference type="EMBL" id="JABCRI010000002">
    <property type="protein sequence ID" value="KAF8410403.1"/>
    <property type="molecule type" value="Genomic_DNA"/>
</dbReference>
<dbReference type="GO" id="GO:0016788">
    <property type="term" value="F:hydrolase activity, acting on ester bonds"/>
    <property type="evidence" value="ECO:0007669"/>
    <property type="project" value="InterPro"/>
</dbReference>
<evidence type="ECO:0000313" key="3">
    <source>
        <dbReference type="Proteomes" id="UP000655225"/>
    </source>
</evidence>
<dbReference type="Proteomes" id="UP000655225">
    <property type="component" value="Unassembled WGS sequence"/>
</dbReference>
<protein>
    <recommendedName>
        <fullName evidence="4">GDSL esterase/lipase EXL3</fullName>
    </recommendedName>
</protein>
<dbReference type="InterPro" id="IPR036514">
    <property type="entry name" value="SGNH_hydro_sf"/>
</dbReference>
<dbReference type="Pfam" id="PF00657">
    <property type="entry name" value="Lipase_GDSL"/>
    <property type="match status" value="1"/>
</dbReference>
<dbReference type="InterPro" id="IPR050592">
    <property type="entry name" value="GDSL_lipolytic_enzyme"/>
</dbReference>
<gene>
    <name evidence="2" type="ORF">HHK36_002932</name>
</gene>
<keyword evidence="3" id="KW-1185">Reference proteome</keyword>
<dbReference type="PANTHER" id="PTHR45642:SF95">
    <property type="entry name" value="GDSL-LIKE LIPASE_ACYLHYDROLASE FAMILY PROTEIN, EXPRESSED"/>
    <property type="match status" value="1"/>
</dbReference>
<dbReference type="AlphaFoldDB" id="A0A835DNF1"/>
<name>A0A835DNF1_TETSI</name>
<comment type="caution">
    <text evidence="2">The sequence shown here is derived from an EMBL/GenBank/DDBJ whole genome shotgun (WGS) entry which is preliminary data.</text>
</comment>
<sequence>MPNNETFPALIVFGDSIVDWGNNDILNTIAKYNFPPYGRDFIGGIPTGRFSNGKIPTDILAEQLGIKELLPTYLDPKLQIQDLLNGVSFASGGGGFDPLTSRVPDQSILSLSDQLKLYKEYIGKLKVAVGEERTMSIPSKSLFIVCTGSNDIVNTYYTTPLRRNYDVSGYTDLMVRSASSFLQEIYGLGARRIGVVSLPPIRCVPSQRTVAGGMQR</sequence>
<accession>A0A835DNF1</accession>
<evidence type="ECO:0000256" key="1">
    <source>
        <dbReference type="ARBA" id="ARBA00008668"/>
    </source>
</evidence>
<dbReference type="OrthoDB" id="1600564at2759"/>
<dbReference type="InterPro" id="IPR001087">
    <property type="entry name" value="GDSL"/>
</dbReference>
<evidence type="ECO:0008006" key="4">
    <source>
        <dbReference type="Google" id="ProtNLM"/>
    </source>
</evidence>
<dbReference type="OMA" id="EERTMSI"/>
<dbReference type="Gene3D" id="3.40.50.1110">
    <property type="entry name" value="SGNH hydrolase"/>
    <property type="match status" value="1"/>
</dbReference>
<organism evidence="2 3">
    <name type="scientific">Tetracentron sinense</name>
    <name type="common">Spur-leaf</name>
    <dbReference type="NCBI Taxonomy" id="13715"/>
    <lineage>
        <taxon>Eukaryota</taxon>
        <taxon>Viridiplantae</taxon>
        <taxon>Streptophyta</taxon>
        <taxon>Embryophyta</taxon>
        <taxon>Tracheophyta</taxon>
        <taxon>Spermatophyta</taxon>
        <taxon>Magnoliopsida</taxon>
        <taxon>Trochodendrales</taxon>
        <taxon>Trochodendraceae</taxon>
        <taxon>Tetracentron</taxon>
    </lineage>
</organism>
<dbReference type="PANTHER" id="PTHR45642">
    <property type="entry name" value="GDSL ESTERASE/LIPASE EXL3"/>
    <property type="match status" value="1"/>
</dbReference>
<comment type="similarity">
    <text evidence="1">Belongs to the 'GDSL' lipolytic enzyme family.</text>
</comment>
<proteinExistence type="inferred from homology"/>
<reference evidence="2 3" key="1">
    <citation type="submission" date="2020-04" db="EMBL/GenBank/DDBJ databases">
        <title>Plant Genome Project.</title>
        <authorList>
            <person name="Zhang R.-G."/>
        </authorList>
    </citation>
    <scope>NUCLEOTIDE SEQUENCE [LARGE SCALE GENOMIC DNA]</scope>
    <source>
        <strain evidence="2">YNK0</strain>
        <tissue evidence="2">Leaf</tissue>
    </source>
</reference>
<evidence type="ECO:0000313" key="2">
    <source>
        <dbReference type="EMBL" id="KAF8410403.1"/>
    </source>
</evidence>